<dbReference type="NCBIfam" id="TIGR00040">
    <property type="entry name" value="yfcE"/>
    <property type="match status" value="1"/>
</dbReference>
<accession>A0ABV4D4F2</accession>
<name>A0ABV4D4F2_9LACT</name>
<feature type="domain" description="Calcineurin-like phosphoesterase" evidence="3">
    <location>
        <begin position="2"/>
        <end position="143"/>
    </location>
</feature>
<evidence type="ECO:0000256" key="2">
    <source>
        <dbReference type="RuleBase" id="RU362039"/>
    </source>
</evidence>
<dbReference type="SUPFAM" id="SSF56300">
    <property type="entry name" value="Metallo-dependent phosphatases"/>
    <property type="match status" value="1"/>
</dbReference>
<evidence type="ECO:0000313" key="5">
    <source>
        <dbReference type="Proteomes" id="UP001565283"/>
    </source>
</evidence>
<dbReference type="Gene3D" id="3.60.21.10">
    <property type="match status" value="1"/>
</dbReference>
<organism evidence="4 5">
    <name type="scientific">Lactococcus ileimucosae</name>
    <dbReference type="NCBI Taxonomy" id="2941329"/>
    <lineage>
        <taxon>Bacteria</taxon>
        <taxon>Bacillati</taxon>
        <taxon>Bacillota</taxon>
        <taxon>Bacilli</taxon>
        <taxon>Lactobacillales</taxon>
        <taxon>Streptococcaceae</taxon>
        <taxon>Lactococcus</taxon>
    </lineage>
</organism>
<protein>
    <recommendedName>
        <fullName evidence="2">Phosphoesterase</fullName>
        <ecNumber evidence="2">3.1.4.-</ecNumber>
    </recommendedName>
</protein>
<dbReference type="InterPro" id="IPR000979">
    <property type="entry name" value="Phosphodiesterase_MJ0936/Vps29"/>
</dbReference>
<proteinExistence type="inferred from homology"/>
<dbReference type="RefSeq" id="WP_369948808.1">
    <property type="nucleotide sequence ID" value="NZ_JBCLSH010000046.1"/>
</dbReference>
<reference evidence="4 5" key="1">
    <citation type="submission" date="2024-03" db="EMBL/GenBank/DDBJ databases">
        <title>Mouse gut bacterial collection (mGBC) of GemPharmatech.</title>
        <authorList>
            <person name="He Y."/>
            <person name="Dong L."/>
            <person name="Wu D."/>
            <person name="Gao X."/>
            <person name="Lin Z."/>
        </authorList>
    </citation>
    <scope>NUCLEOTIDE SEQUENCE [LARGE SCALE GENOMIC DNA]</scope>
    <source>
        <strain evidence="4 5">61-15</strain>
    </source>
</reference>
<dbReference type="Proteomes" id="UP001565283">
    <property type="component" value="Unassembled WGS sequence"/>
</dbReference>
<dbReference type="InterPro" id="IPR029052">
    <property type="entry name" value="Metallo-depent_PP-like"/>
</dbReference>
<gene>
    <name evidence="4" type="ORF">AALA52_09270</name>
</gene>
<sequence length="169" mass="19081">MFIVMSDSHTNRETVKKIKEKYEGTASALFHCGDSELPSNDEIWKGITVVSGNCDYDDGYSEVKMVEVEGKKVLVAHGHQFYVGFGLERYSYFAEEKEADIALFGHIHQPVAQIIGKTLFINPGSVSQPRGEINIKMYAVVTILDNGYNVSYHDLEHKKIPDLQFTFNL</sequence>
<dbReference type="CDD" id="cd00841">
    <property type="entry name" value="MPP_YfcE"/>
    <property type="match status" value="1"/>
</dbReference>
<dbReference type="PANTHER" id="PTHR11124">
    <property type="entry name" value="VACUOLAR SORTING PROTEIN VPS29"/>
    <property type="match status" value="1"/>
</dbReference>
<comment type="caution">
    <text evidence="4">The sequence shown here is derived from an EMBL/GenBank/DDBJ whole genome shotgun (WGS) entry which is preliminary data.</text>
</comment>
<dbReference type="InterPro" id="IPR024654">
    <property type="entry name" value="Calcineurin-like_PHP_lpxH"/>
</dbReference>
<comment type="similarity">
    <text evidence="1 2">Belongs to the metallophosphoesterase superfamily. YfcE family.</text>
</comment>
<evidence type="ECO:0000259" key="3">
    <source>
        <dbReference type="Pfam" id="PF12850"/>
    </source>
</evidence>
<dbReference type="Pfam" id="PF12850">
    <property type="entry name" value="Metallophos_2"/>
    <property type="match status" value="1"/>
</dbReference>
<comment type="cofactor">
    <cofactor evidence="2">
        <name>a divalent metal cation</name>
        <dbReference type="ChEBI" id="CHEBI:60240"/>
    </cofactor>
</comment>
<dbReference type="EMBL" id="JBCLSH010000046">
    <property type="protein sequence ID" value="MEY8444416.1"/>
    <property type="molecule type" value="Genomic_DNA"/>
</dbReference>
<evidence type="ECO:0000313" key="4">
    <source>
        <dbReference type="EMBL" id="MEY8444416.1"/>
    </source>
</evidence>
<keyword evidence="5" id="KW-1185">Reference proteome</keyword>
<keyword evidence="2" id="KW-0479">Metal-binding</keyword>
<evidence type="ECO:0000256" key="1">
    <source>
        <dbReference type="ARBA" id="ARBA00008950"/>
    </source>
</evidence>
<dbReference type="InterPro" id="IPR041802">
    <property type="entry name" value="MPP_YfcE"/>
</dbReference>
<dbReference type="EC" id="3.1.4.-" evidence="2"/>